<feature type="non-terminal residue" evidence="2">
    <location>
        <position position="104"/>
    </location>
</feature>
<evidence type="ECO:0000313" key="2">
    <source>
        <dbReference type="EMBL" id="GFD53002.1"/>
    </source>
</evidence>
<proteinExistence type="predicted"/>
<reference evidence="2" key="1">
    <citation type="journal article" date="2019" name="Sci. Rep.">
        <title>Draft genome of Tanacetum cinerariifolium, the natural source of mosquito coil.</title>
        <authorList>
            <person name="Yamashiro T."/>
            <person name="Shiraishi A."/>
            <person name="Satake H."/>
            <person name="Nakayama K."/>
        </authorList>
    </citation>
    <scope>NUCLEOTIDE SEQUENCE</scope>
</reference>
<feature type="compositionally biased region" description="Basic and acidic residues" evidence="1">
    <location>
        <begin position="1"/>
        <end position="10"/>
    </location>
</feature>
<dbReference type="AlphaFoldDB" id="A0A699WYY5"/>
<feature type="non-terminal residue" evidence="2">
    <location>
        <position position="1"/>
    </location>
</feature>
<feature type="compositionally biased region" description="Basic residues" evidence="1">
    <location>
        <begin position="40"/>
        <end position="50"/>
    </location>
</feature>
<accession>A0A699WYY5</accession>
<sequence>VRRVRDDRGRPCCRGGGRGGPRPVSRQSRDHAGHQPAQLRPHRRSRHPRRDPRDDRAEPAAGAQPDRRLFHHHRGGGPGLGLRRSGRDAARRDRVGAVRGAVDD</sequence>
<feature type="region of interest" description="Disordered" evidence="1">
    <location>
        <begin position="1"/>
        <end position="104"/>
    </location>
</feature>
<protein>
    <submittedName>
        <fullName evidence="2">Uncharacterized protein</fullName>
    </submittedName>
</protein>
<evidence type="ECO:0000256" key="1">
    <source>
        <dbReference type="SAM" id="MobiDB-lite"/>
    </source>
</evidence>
<gene>
    <name evidence="2" type="ORF">Tci_924971</name>
</gene>
<dbReference type="EMBL" id="BKCJ011788978">
    <property type="protein sequence ID" value="GFD53002.1"/>
    <property type="molecule type" value="Genomic_DNA"/>
</dbReference>
<name>A0A699WYY5_TANCI</name>
<comment type="caution">
    <text evidence="2">The sequence shown here is derived from an EMBL/GenBank/DDBJ whole genome shotgun (WGS) entry which is preliminary data.</text>
</comment>
<feature type="compositionally biased region" description="Basic and acidic residues" evidence="1">
    <location>
        <begin position="85"/>
        <end position="104"/>
    </location>
</feature>
<organism evidence="2">
    <name type="scientific">Tanacetum cinerariifolium</name>
    <name type="common">Dalmatian daisy</name>
    <name type="synonym">Chrysanthemum cinerariifolium</name>
    <dbReference type="NCBI Taxonomy" id="118510"/>
    <lineage>
        <taxon>Eukaryota</taxon>
        <taxon>Viridiplantae</taxon>
        <taxon>Streptophyta</taxon>
        <taxon>Embryophyta</taxon>
        <taxon>Tracheophyta</taxon>
        <taxon>Spermatophyta</taxon>
        <taxon>Magnoliopsida</taxon>
        <taxon>eudicotyledons</taxon>
        <taxon>Gunneridae</taxon>
        <taxon>Pentapetalae</taxon>
        <taxon>asterids</taxon>
        <taxon>campanulids</taxon>
        <taxon>Asterales</taxon>
        <taxon>Asteraceae</taxon>
        <taxon>Asteroideae</taxon>
        <taxon>Anthemideae</taxon>
        <taxon>Anthemidinae</taxon>
        <taxon>Tanacetum</taxon>
    </lineage>
</organism>